<feature type="compositionally biased region" description="Low complexity" evidence="1">
    <location>
        <begin position="205"/>
        <end position="226"/>
    </location>
</feature>
<feature type="region of interest" description="Disordered" evidence="1">
    <location>
        <begin position="298"/>
        <end position="338"/>
    </location>
</feature>
<keyword evidence="3" id="KW-1185">Reference proteome</keyword>
<feature type="compositionally biased region" description="Polar residues" evidence="1">
    <location>
        <begin position="329"/>
        <end position="338"/>
    </location>
</feature>
<dbReference type="EMBL" id="GG745345">
    <property type="protein sequence ID" value="KNE64667.1"/>
    <property type="molecule type" value="Genomic_DNA"/>
</dbReference>
<feature type="compositionally biased region" description="Low complexity" evidence="1">
    <location>
        <begin position="184"/>
        <end position="196"/>
    </location>
</feature>
<dbReference type="Proteomes" id="UP000054350">
    <property type="component" value="Unassembled WGS sequence"/>
</dbReference>
<reference evidence="3" key="2">
    <citation type="submission" date="2009-11" db="EMBL/GenBank/DDBJ databases">
        <title>The Genome Sequence of Allomyces macrogynus strain ATCC 38327.</title>
        <authorList>
            <consortium name="The Broad Institute Genome Sequencing Platform"/>
            <person name="Russ C."/>
            <person name="Cuomo C."/>
            <person name="Shea T."/>
            <person name="Young S.K."/>
            <person name="Zeng Q."/>
            <person name="Koehrsen M."/>
            <person name="Haas B."/>
            <person name="Borodovsky M."/>
            <person name="Guigo R."/>
            <person name="Alvarado L."/>
            <person name="Berlin A."/>
            <person name="Borenstein D."/>
            <person name="Chen Z."/>
            <person name="Engels R."/>
            <person name="Freedman E."/>
            <person name="Gellesch M."/>
            <person name="Goldberg J."/>
            <person name="Griggs A."/>
            <person name="Gujja S."/>
            <person name="Heiman D."/>
            <person name="Hepburn T."/>
            <person name="Howarth C."/>
            <person name="Jen D."/>
            <person name="Larson L."/>
            <person name="Lewis B."/>
            <person name="Mehta T."/>
            <person name="Park D."/>
            <person name="Pearson M."/>
            <person name="Roberts A."/>
            <person name="Saif S."/>
            <person name="Shenoy N."/>
            <person name="Sisk P."/>
            <person name="Stolte C."/>
            <person name="Sykes S."/>
            <person name="Walk T."/>
            <person name="White J."/>
            <person name="Yandava C."/>
            <person name="Burger G."/>
            <person name="Gray M.W."/>
            <person name="Holland P.W.H."/>
            <person name="King N."/>
            <person name="Lang F.B.F."/>
            <person name="Roger A.J."/>
            <person name="Ruiz-Trillo I."/>
            <person name="Lander E."/>
            <person name="Nusbaum C."/>
        </authorList>
    </citation>
    <scope>NUCLEOTIDE SEQUENCE [LARGE SCALE GENOMIC DNA]</scope>
    <source>
        <strain evidence="3">ATCC 38327</strain>
    </source>
</reference>
<reference evidence="2 3" key="1">
    <citation type="submission" date="2009-11" db="EMBL/GenBank/DDBJ databases">
        <title>Annotation of Allomyces macrogynus ATCC 38327.</title>
        <authorList>
            <consortium name="The Broad Institute Genome Sequencing Platform"/>
            <person name="Russ C."/>
            <person name="Cuomo C."/>
            <person name="Burger G."/>
            <person name="Gray M.W."/>
            <person name="Holland P.W.H."/>
            <person name="King N."/>
            <person name="Lang F.B.F."/>
            <person name="Roger A.J."/>
            <person name="Ruiz-Trillo I."/>
            <person name="Young S.K."/>
            <person name="Zeng Q."/>
            <person name="Gargeya S."/>
            <person name="Fitzgerald M."/>
            <person name="Haas B."/>
            <person name="Abouelleil A."/>
            <person name="Alvarado L."/>
            <person name="Arachchi H.M."/>
            <person name="Berlin A."/>
            <person name="Chapman S.B."/>
            <person name="Gearin G."/>
            <person name="Goldberg J."/>
            <person name="Griggs A."/>
            <person name="Gujja S."/>
            <person name="Hansen M."/>
            <person name="Heiman D."/>
            <person name="Howarth C."/>
            <person name="Larimer J."/>
            <person name="Lui A."/>
            <person name="MacDonald P.J.P."/>
            <person name="McCowen C."/>
            <person name="Montmayeur A."/>
            <person name="Murphy C."/>
            <person name="Neiman D."/>
            <person name="Pearson M."/>
            <person name="Priest M."/>
            <person name="Roberts A."/>
            <person name="Saif S."/>
            <person name="Shea T."/>
            <person name="Sisk P."/>
            <person name="Stolte C."/>
            <person name="Sykes S."/>
            <person name="Wortman J."/>
            <person name="Nusbaum C."/>
            <person name="Birren B."/>
        </authorList>
    </citation>
    <scope>NUCLEOTIDE SEQUENCE [LARGE SCALE GENOMIC DNA]</scope>
    <source>
        <strain evidence="2 3">ATCC 38327</strain>
    </source>
</reference>
<evidence type="ECO:0000256" key="1">
    <source>
        <dbReference type="SAM" id="MobiDB-lite"/>
    </source>
</evidence>
<feature type="compositionally biased region" description="Low complexity" evidence="1">
    <location>
        <begin position="237"/>
        <end position="257"/>
    </location>
</feature>
<evidence type="ECO:0000313" key="3">
    <source>
        <dbReference type="Proteomes" id="UP000054350"/>
    </source>
</evidence>
<sequence length="338" mass="34027">MPSVALATPPGASAVPPGLSAPPSPAIPMHLLDPTAAGGGTPNSAMTLSRFSSQPPVHGADARASAAHWDQWEATVNARAVNPLVSAADDLLDFVARQRAAVLAVNLASPDAVATLAGMHAQAEACAAQALARVAEYMNRAAGAVTDAAARCANELGEHAVALDAARERYDQLYDLAIRTDTRSSAPPEQAAASPTPSTPKRRPTSASTASSPPADPTTATPSADDTTPRKRTTTASPSRPGSSLTPPTLPPTITTTVTSSLRVPKRLDLGALDRVGTPLPPATTLAAAADAPWASVPTAPVSASDESLDDVPAATTAALPAAGRESTLHQSPSDAAA</sequence>
<dbReference type="AlphaFoldDB" id="A0A0L0SQ81"/>
<feature type="compositionally biased region" description="Low complexity" evidence="1">
    <location>
        <begin position="313"/>
        <end position="323"/>
    </location>
</feature>
<accession>A0A0L0SQ81</accession>
<dbReference type="VEuPathDB" id="FungiDB:AMAG_19259"/>
<feature type="region of interest" description="Disordered" evidence="1">
    <location>
        <begin position="1"/>
        <end position="46"/>
    </location>
</feature>
<feature type="region of interest" description="Disordered" evidence="1">
    <location>
        <begin position="180"/>
        <end position="257"/>
    </location>
</feature>
<proteinExistence type="predicted"/>
<name>A0A0L0SQ81_ALLM3</name>
<gene>
    <name evidence="2" type="ORF">AMAG_19259</name>
</gene>
<protein>
    <submittedName>
        <fullName evidence="2">Uncharacterized protein</fullName>
    </submittedName>
</protein>
<evidence type="ECO:0000313" key="2">
    <source>
        <dbReference type="EMBL" id="KNE64667.1"/>
    </source>
</evidence>
<organism evidence="2 3">
    <name type="scientific">Allomyces macrogynus (strain ATCC 38327)</name>
    <name type="common">Allomyces javanicus var. macrogynus</name>
    <dbReference type="NCBI Taxonomy" id="578462"/>
    <lineage>
        <taxon>Eukaryota</taxon>
        <taxon>Fungi</taxon>
        <taxon>Fungi incertae sedis</taxon>
        <taxon>Blastocladiomycota</taxon>
        <taxon>Blastocladiomycetes</taxon>
        <taxon>Blastocladiales</taxon>
        <taxon>Blastocladiaceae</taxon>
        <taxon>Allomyces</taxon>
    </lineage>
</organism>